<dbReference type="VEuPathDB" id="FungiDB:VP01_1315g1"/>
<protein>
    <recommendedName>
        <fullName evidence="3">Glycosyltransferase family 31 protein</fullName>
    </recommendedName>
</protein>
<evidence type="ECO:0008006" key="3">
    <source>
        <dbReference type="Google" id="ProtNLM"/>
    </source>
</evidence>
<gene>
    <name evidence="1" type="ORF">VP01_1315g1</name>
</gene>
<dbReference type="Proteomes" id="UP000037035">
    <property type="component" value="Unassembled WGS sequence"/>
</dbReference>
<evidence type="ECO:0000313" key="2">
    <source>
        <dbReference type="Proteomes" id="UP000037035"/>
    </source>
</evidence>
<organism evidence="1 2">
    <name type="scientific">Puccinia sorghi</name>
    <dbReference type="NCBI Taxonomy" id="27349"/>
    <lineage>
        <taxon>Eukaryota</taxon>
        <taxon>Fungi</taxon>
        <taxon>Dikarya</taxon>
        <taxon>Basidiomycota</taxon>
        <taxon>Pucciniomycotina</taxon>
        <taxon>Pucciniomycetes</taxon>
        <taxon>Pucciniales</taxon>
        <taxon>Pucciniaceae</taxon>
        <taxon>Puccinia</taxon>
    </lineage>
</organism>
<sequence length="610" mass="69135">MWSTQQRALVGFGLGVLLFYITLQKLAGLSDSSLLLFSYRSVFGFPDVKTLYPYTEESCRPPLDHHKIPEPLPDEQDFCPPAISQQHGLTITRRPTFILTPTYTSSSEAEEDASNRTTFMPDTPLSNLHEEIRAAWDPQLSNIGFMAWAPRDKNTPADWPRRFRNSMHPEERCPVYEVPAIDTDPVDFLGPVKTFIPSLGGSPAERGCRFIATQKLGCMFGFATSQTRTLKYLPRWYDWLNSTKTVEVEAVLVLISPHENNSDTNWEIQMIGKTLGFPLIIKSVSAERYERRYLKLVKHMWLEAIKRESEGHHRTDWFVLADDDTYFLSLDSLNRILSKYNPLEPHLIGASSESRNANAHFGRIAFGGAGIFLSRGLMQKMNAPGAFEGCFEEFGHEFGGDGMVSKCAIKLTSNATFKAEPSLHQLDIKDEAHGLFQAGLKFTTIHHWDSWLQLQPRIHPHTLKDPLALVGLLGQAARIVGAENWTRRYVWGFKKATDEGNKVAKTGAVVVALGYSVTIFGDSVLRRAYLDQVEHTFAAEPLLLKTRPKLLETRQRRTYYLKAIRPLHPSHHRAAVLTHVNQEGELIDLVWDARPRRPKYNTTQPLTILP</sequence>
<dbReference type="STRING" id="27349.A0A0L6VN10"/>
<keyword evidence="2" id="KW-1185">Reference proteome</keyword>
<name>A0A0L6VN10_9BASI</name>
<dbReference type="OrthoDB" id="2187549at2759"/>
<evidence type="ECO:0000313" key="1">
    <source>
        <dbReference type="EMBL" id="KNZ62084.1"/>
    </source>
</evidence>
<dbReference type="AlphaFoldDB" id="A0A0L6VN10"/>
<proteinExistence type="predicted"/>
<dbReference type="Pfam" id="PF04646">
    <property type="entry name" value="DUF604"/>
    <property type="match status" value="1"/>
</dbReference>
<accession>A0A0L6VN10</accession>
<dbReference type="EMBL" id="LAVV01003510">
    <property type="protein sequence ID" value="KNZ62084.1"/>
    <property type="molecule type" value="Genomic_DNA"/>
</dbReference>
<reference evidence="1 2" key="1">
    <citation type="submission" date="2015-08" db="EMBL/GenBank/DDBJ databases">
        <title>Next Generation Sequencing and Analysis of the Genome of Puccinia sorghi L Schw, the Causal Agent of Maize Common Rust.</title>
        <authorList>
            <person name="Rochi L."/>
            <person name="Burguener G."/>
            <person name="Darino M."/>
            <person name="Turjanski A."/>
            <person name="Kreff E."/>
            <person name="Dieguez M.J."/>
            <person name="Sacco F."/>
        </authorList>
    </citation>
    <scope>NUCLEOTIDE SEQUENCE [LARGE SCALE GENOMIC DNA]</scope>
    <source>
        <strain evidence="1 2">RO10H11247</strain>
    </source>
</reference>
<dbReference type="InterPro" id="IPR006740">
    <property type="entry name" value="DUF604"/>
</dbReference>
<dbReference type="PANTHER" id="PTHR10811">
    <property type="entry name" value="FRINGE-RELATED"/>
    <property type="match status" value="1"/>
</dbReference>
<comment type="caution">
    <text evidence="1">The sequence shown here is derived from an EMBL/GenBank/DDBJ whole genome shotgun (WGS) entry which is preliminary data.</text>
</comment>
<dbReference type="Gene3D" id="3.90.550.50">
    <property type="match status" value="1"/>
</dbReference>